<reference evidence="2 3" key="1">
    <citation type="submission" date="2020-09" db="EMBL/GenBank/DDBJ databases">
        <title>An Earliest Endosymbiont, Wolbachia massiliensis sp. nov., Strain PL13 From the Bed Bug (Cimex hemipterius), Type strain of a New supergroup T.</title>
        <authorList>
            <person name="Laidoudi Y."/>
            <person name="Levasseur A."/>
            <person name="Medkour H."/>
            <person name="Maaloum M."/>
            <person name="BenKhedher M."/>
            <person name="Sambou M."/>
            <person name="Bassene H."/>
            <person name="Davoust B."/>
            <person name="Fenollar F."/>
            <person name="Raoult D."/>
            <person name="Mediannikov O."/>
        </authorList>
    </citation>
    <scope>NUCLEOTIDE SEQUENCE [LARGE SCALE GENOMIC DNA]</scope>
    <source>
        <strain evidence="2 3">PL13</strain>
    </source>
</reference>
<evidence type="ECO:0000256" key="1">
    <source>
        <dbReference type="SAM" id="MobiDB-lite"/>
    </source>
</evidence>
<gene>
    <name evidence="2" type="ORF">ID128_01750</name>
</gene>
<dbReference type="KEGG" id="wms:ID128_01750"/>
<organism evidence="2 3">
    <name type="scientific">Candidatus Wolbachia massiliensis</name>
    <dbReference type="NCBI Taxonomy" id="1845000"/>
    <lineage>
        <taxon>Bacteria</taxon>
        <taxon>Pseudomonadati</taxon>
        <taxon>Pseudomonadota</taxon>
        <taxon>Alphaproteobacteria</taxon>
        <taxon>Rickettsiales</taxon>
        <taxon>Anaplasmataceae</taxon>
        <taxon>Wolbachieae</taxon>
        <taxon>Wolbachia</taxon>
    </lineage>
</organism>
<proteinExistence type="predicted"/>
<evidence type="ECO:0000313" key="3">
    <source>
        <dbReference type="Proteomes" id="UP000516514"/>
    </source>
</evidence>
<sequence length="312" mass="36241">MQALDEDLLCNDQQSYSTVKFTYGEKNKYITIPESIGYIKLFIDEFRIPLEEKKELLVTLTDLDQEFTDQVSKLVEEKLPKIKSQLGDDDISKEKITNRAEFHKLLNNVDDDKVSKLFKEISGLDVEKVWREQKEFVLLQQIHMAATEYGQIGSACPKGIWRRIIQSVGMIDQKLMDSLHEYQKEKMVEQLGQEDFVKNLANELIRHAEKDPKFKTALVDDFILGIIDLDKPEKVSLEQQMVFAKINQEFESTKGFLFNYRRPVPKKDEYKIIINQLLGANQLQVFTQKTEQNETSDPQIKPTSNESRLAAK</sequence>
<evidence type="ECO:0000313" key="2">
    <source>
        <dbReference type="EMBL" id="QOD38586.1"/>
    </source>
</evidence>
<dbReference type="RefSeq" id="WP_191111353.1">
    <property type="nucleotide sequence ID" value="NZ_CP061738.1"/>
</dbReference>
<dbReference type="AlphaFoldDB" id="A0A7M3U2F1"/>
<accession>A0A7M3U2F1</accession>
<protein>
    <submittedName>
        <fullName evidence="2">Uncharacterized protein</fullName>
    </submittedName>
</protein>
<name>A0A7M3U2F1_9RICK</name>
<dbReference type="Proteomes" id="UP000516514">
    <property type="component" value="Chromosome"/>
</dbReference>
<keyword evidence="3" id="KW-1185">Reference proteome</keyword>
<dbReference type="EMBL" id="CP061738">
    <property type="protein sequence ID" value="QOD38586.1"/>
    <property type="molecule type" value="Genomic_DNA"/>
</dbReference>
<feature type="region of interest" description="Disordered" evidence="1">
    <location>
        <begin position="290"/>
        <end position="312"/>
    </location>
</feature>